<evidence type="ECO:0000256" key="7">
    <source>
        <dbReference type="ARBA" id="ARBA00023136"/>
    </source>
</evidence>
<evidence type="ECO:0000259" key="14">
    <source>
        <dbReference type="Pfam" id="PF07715"/>
    </source>
</evidence>
<dbReference type="AlphaFoldDB" id="U5QJK1"/>
<dbReference type="Proteomes" id="UP000017396">
    <property type="component" value="Chromosome"/>
</dbReference>
<evidence type="ECO:0000256" key="1">
    <source>
        <dbReference type="ARBA" id="ARBA00004571"/>
    </source>
</evidence>
<dbReference type="CDD" id="cd01347">
    <property type="entry name" value="ligand_gated_channel"/>
    <property type="match status" value="1"/>
</dbReference>
<dbReference type="eggNOG" id="COG4206">
    <property type="taxonomic scope" value="Bacteria"/>
</dbReference>
<dbReference type="SUPFAM" id="SSF56935">
    <property type="entry name" value="Porins"/>
    <property type="match status" value="1"/>
</dbReference>
<feature type="domain" description="TonB-dependent receptor-like beta-barrel" evidence="13">
    <location>
        <begin position="461"/>
        <end position="887"/>
    </location>
</feature>
<dbReference type="GO" id="GO:0015344">
    <property type="term" value="F:siderophore uptake transmembrane transporter activity"/>
    <property type="evidence" value="ECO:0007669"/>
    <property type="project" value="TreeGrafter"/>
</dbReference>
<sequence length="915" mass="100455">MSKNIQLMSCPGSVLAVAVLLAGSLSLVGAGRALAEPVVPDGYRLARSSEEATPHLRDLLREASGTGAADLQNIPSAWQWTQPLEPKLSQKRPADLPEPPAATAAGPDEDQSNFLDEVSVTATRRPTRARDSTQSVNIVKREDFQAQGAVTVSDALLLIPGFNNSTPALGGQSNLSANFLRGFPDTEYVVLRDGVRLGSPFNGRSDVSAIVLDDLERIEVITGGSTLRYGSGSVGGVINLITETPKGRPRLTVSYEYGSYSFNRTVAKFSGGDDIFAYNLIFTGIAAQNNYPFGFTLPRTPQFYGPNDVARNPGCNSDNAADFDAFGTCLNGGFPDGTSLYGYLKPEVGPPLKVQGINNESHVGNDNYMAKLIYKPTTNNKLSFRFNQHNLLIDDRSPGYFDYNACGIIAGPTATKNGTYNFDRFLPVDISGREQRCPLQTYLPVTASSTLALPYSYSNSYNGRISFKPGFSYPSAEQAQGEDAFFRQRSSSESEFTFSWDWDINSSQSLNTYFLYYRQALHFYRDPLYFYNSDLLGGIAANGSTASGAGELLIGANLLRPYVVGQRYEVQSSYNVQLSPGQILSAGVNYVQDKLDYQENVRGDNNELLSYFNKGFSTSRLSVFVVDDIIFSKLLTTNVGLRYTNSDQFGSILTPAAGVRVNLSDNLSLRGNYSQVFNSASLLNLYVTTGTYGQNTGLPNPSLKPETGITYDIGVDWSPARNLAFKLTYFDTYVDNKFNNQTFFNPNFAPGNGEPVTISQTINLGSYRGSGIEFSGDWQFADQWRLRVVWTNVDARPYGNYSDDIDSVTYPNYKEFQDYNLPFNSVIAALTYTNKGLSATLLGRYDDGKYRFRGDNSSRVPSWLTLDLNLEIPITTAFTMTASVFNITDTQYEYLDANPAPGTTFRLGGRFTLGG</sequence>
<reference evidence="15 16" key="1">
    <citation type="journal article" date="2013" name="PLoS ONE">
        <title>Cultivation and Complete Genome Sequencing of Gloeobacter kilaueensis sp. nov., from a Lava Cave in Kilauea Caldera, Hawai'i.</title>
        <authorList>
            <person name="Saw J.H."/>
            <person name="Schatz M."/>
            <person name="Brown M.V."/>
            <person name="Kunkel D.D."/>
            <person name="Foster J.S."/>
            <person name="Shick H."/>
            <person name="Christensen S."/>
            <person name="Hou S."/>
            <person name="Wan X."/>
            <person name="Donachie S.P."/>
        </authorList>
    </citation>
    <scope>NUCLEOTIDE SEQUENCE [LARGE SCALE GENOMIC DNA]</scope>
    <source>
        <strain evidence="16">JS</strain>
    </source>
</reference>
<comment type="subcellular location">
    <subcellularLocation>
        <location evidence="1 10">Cell outer membrane</location>
        <topology evidence="1 10">Multi-pass membrane protein</topology>
    </subcellularLocation>
</comment>
<evidence type="ECO:0000256" key="4">
    <source>
        <dbReference type="ARBA" id="ARBA00022692"/>
    </source>
</evidence>
<gene>
    <name evidence="15" type="ORF">GKIL_2817</name>
</gene>
<feature type="region of interest" description="Disordered" evidence="12">
    <location>
        <begin position="89"/>
        <end position="114"/>
    </location>
</feature>
<organism evidence="15 16">
    <name type="scientific">Gloeobacter kilaueensis (strain ATCC BAA-2537 / CCAP 1431/1 / ULC 316 / JS1)</name>
    <dbReference type="NCBI Taxonomy" id="1183438"/>
    <lineage>
        <taxon>Bacteria</taxon>
        <taxon>Bacillati</taxon>
        <taxon>Cyanobacteriota</taxon>
        <taxon>Cyanophyceae</taxon>
        <taxon>Gloeobacterales</taxon>
        <taxon>Gloeobacteraceae</taxon>
        <taxon>Gloeobacter</taxon>
    </lineage>
</organism>
<evidence type="ECO:0000256" key="6">
    <source>
        <dbReference type="ARBA" id="ARBA00023077"/>
    </source>
</evidence>
<dbReference type="InterPro" id="IPR000531">
    <property type="entry name" value="Beta-barrel_TonB"/>
</dbReference>
<evidence type="ECO:0000313" key="16">
    <source>
        <dbReference type="Proteomes" id="UP000017396"/>
    </source>
</evidence>
<keyword evidence="16" id="KW-1185">Reference proteome</keyword>
<dbReference type="Pfam" id="PF00593">
    <property type="entry name" value="TonB_dep_Rec_b-barrel"/>
    <property type="match status" value="1"/>
</dbReference>
<evidence type="ECO:0000256" key="8">
    <source>
        <dbReference type="ARBA" id="ARBA00023170"/>
    </source>
</evidence>
<keyword evidence="2 10" id="KW-0813">Transport</keyword>
<dbReference type="Gene3D" id="2.170.130.10">
    <property type="entry name" value="TonB-dependent receptor, plug domain"/>
    <property type="match status" value="1"/>
</dbReference>
<dbReference type="InterPro" id="IPR037066">
    <property type="entry name" value="Plug_dom_sf"/>
</dbReference>
<evidence type="ECO:0000256" key="3">
    <source>
        <dbReference type="ARBA" id="ARBA00022452"/>
    </source>
</evidence>
<dbReference type="GO" id="GO:0044718">
    <property type="term" value="P:siderophore transmembrane transport"/>
    <property type="evidence" value="ECO:0007669"/>
    <property type="project" value="TreeGrafter"/>
</dbReference>
<evidence type="ECO:0000256" key="11">
    <source>
        <dbReference type="RuleBase" id="RU003357"/>
    </source>
</evidence>
<dbReference type="InterPro" id="IPR012910">
    <property type="entry name" value="Plug_dom"/>
</dbReference>
<keyword evidence="4 10" id="KW-0812">Transmembrane</keyword>
<keyword evidence="5" id="KW-0732">Signal</keyword>
<dbReference type="PANTHER" id="PTHR30069:SF29">
    <property type="entry name" value="HEMOGLOBIN AND HEMOGLOBIN-HAPTOGLOBIN-BINDING PROTEIN 1-RELATED"/>
    <property type="match status" value="1"/>
</dbReference>
<evidence type="ECO:0000313" key="15">
    <source>
        <dbReference type="EMBL" id="AGY59063.1"/>
    </source>
</evidence>
<dbReference type="KEGG" id="glj:GKIL_2817"/>
<evidence type="ECO:0000256" key="12">
    <source>
        <dbReference type="SAM" id="MobiDB-lite"/>
    </source>
</evidence>
<dbReference type="RefSeq" id="WP_023174281.1">
    <property type="nucleotide sequence ID" value="NC_022600.1"/>
</dbReference>
<dbReference type="Gene3D" id="2.40.170.20">
    <property type="entry name" value="TonB-dependent receptor, beta-barrel domain"/>
    <property type="match status" value="1"/>
</dbReference>
<dbReference type="eggNOG" id="COG4771">
    <property type="taxonomic scope" value="Bacteria"/>
</dbReference>
<evidence type="ECO:0000256" key="5">
    <source>
        <dbReference type="ARBA" id="ARBA00022729"/>
    </source>
</evidence>
<evidence type="ECO:0000256" key="2">
    <source>
        <dbReference type="ARBA" id="ARBA00022448"/>
    </source>
</evidence>
<accession>U5QJK1</accession>
<feature type="domain" description="TonB-dependent receptor plug" evidence="14">
    <location>
        <begin position="129"/>
        <end position="237"/>
    </location>
</feature>
<dbReference type="GO" id="GO:0009279">
    <property type="term" value="C:cell outer membrane"/>
    <property type="evidence" value="ECO:0007669"/>
    <property type="project" value="UniProtKB-SubCell"/>
</dbReference>
<dbReference type="InterPro" id="IPR039426">
    <property type="entry name" value="TonB-dep_rcpt-like"/>
</dbReference>
<protein>
    <submittedName>
        <fullName evidence="15">TonB-dependent receptor</fullName>
    </submittedName>
</protein>
<dbReference type="HOGENOM" id="CLU_008287_7_0_3"/>
<evidence type="ECO:0000259" key="13">
    <source>
        <dbReference type="Pfam" id="PF00593"/>
    </source>
</evidence>
<keyword evidence="3 10" id="KW-1134">Transmembrane beta strand</keyword>
<evidence type="ECO:0000256" key="9">
    <source>
        <dbReference type="ARBA" id="ARBA00023237"/>
    </source>
</evidence>
<dbReference type="Pfam" id="PF07715">
    <property type="entry name" value="Plug"/>
    <property type="match status" value="1"/>
</dbReference>
<comment type="similarity">
    <text evidence="10 11">Belongs to the TonB-dependent receptor family.</text>
</comment>
<dbReference type="InterPro" id="IPR036942">
    <property type="entry name" value="Beta-barrel_TonB_sf"/>
</dbReference>
<keyword evidence="7 10" id="KW-0472">Membrane</keyword>
<name>U5QJK1_GLOK1</name>
<evidence type="ECO:0000256" key="10">
    <source>
        <dbReference type="PROSITE-ProRule" id="PRU01360"/>
    </source>
</evidence>
<keyword evidence="6 11" id="KW-0798">TonB box</keyword>
<dbReference type="PANTHER" id="PTHR30069">
    <property type="entry name" value="TONB-DEPENDENT OUTER MEMBRANE RECEPTOR"/>
    <property type="match status" value="1"/>
</dbReference>
<keyword evidence="8 15" id="KW-0675">Receptor</keyword>
<proteinExistence type="inferred from homology"/>
<dbReference type="EMBL" id="CP003587">
    <property type="protein sequence ID" value="AGY59063.1"/>
    <property type="molecule type" value="Genomic_DNA"/>
</dbReference>
<keyword evidence="9 10" id="KW-0998">Cell outer membrane</keyword>
<dbReference type="PROSITE" id="PS52016">
    <property type="entry name" value="TONB_DEPENDENT_REC_3"/>
    <property type="match status" value="1"/>
</dbReference>
<dbReference type="STRING" id="1183438.GKIL_2817"/>